<dbReference type="InterPro" id="IPR027924">
    <property type="entry name" value="XkdF"/>
</dbReference>
<feature type="domain" description="Phage-like element PBSX protein XkdF" evidence="1">
    <location>
        <begin position="51"/>
        <end position="165"/>
    </location>
</feature>
<dbReference type="EMBL" id="OP744025">
    <property type="protein sequence ID" value="UZZ64183.1"/>
    <property type="molecule type" value="Genomic_DNA"/>
</dbReference>
<protein>
    <recommendedName>
        <fullName evidence="1">Phage-like element PBSX protein XkdF domain-containing protein</fullName>
    </recommendedName>
</protein>
<evidence type="ECO:0000313" key="2">
    <source>
        <dbReference type="EMBL" id="UZZ64183.1"/>
    </source>
</evidence>
<organism evidence="2 3">
    <name type="scientific">Escherichia phage A5-4</name>
    <dbReference type="NCBI Taxonomy" id="2996162"/>
    <lineage>
        <taxon>Viruses</taxon>
        <taxon>Duplodnaviria</taxon>
        <taxon>Heunggongvirae</taxon>
        <taxon>Uroviricota</taxon>
        <taxon>Caudoviricetes</taxon>
        <taxon>Vequintavirinae</taxon>
    </lineage>
</organism>
<dbReference type="Proteomes" id="UP001236076">
    <property type="component" value="Segment"/>
</dbReference>
<proteinExistence type="predicted"/>
<dbReference type="Pfam" id="PF14550">
    <property type="entry name" value="Peptidase_S78_2"/>
    <property type="match status" value="1"/>
</dbReference>
<reference evidence="2 3" key="1">
    <citation type="submission" date="2022-10" db="EMBL/GenBank/DDBJ databases">
        <authorList>
            <person name="Cortes-Martin A."/>
            <person name="Buttimer C.T.H."/>
            <person name="Hill C."/>
        </authorList>
    </citation>
    <scope>NUCLEOTIDE SEQUENCE [LARGE SCALE GENOMIC DNA]</scope>
</reference>
<evidence type="ECO:0000259" key="1">
    <source>
        <dbReference type="Pfam" id="PF14550"/>
    </source>
</evidence>
<accession>A0A9Y1GU48</accession>
<name>A0A9Y1GU48_9CAUD</name>
<sequence>MMENITISDLPSQTYLSRIQKGRAVKKANELLKQGFNKEASISGAIGSVLVQKSAQKEEMISYEIIYEPDTPDAHGQWMSKETLVKAHADFKKAQEIGAVTENLYHLVDTEAFKIIDHWIQPEIDVTVTQTGEIIKAGSWVAKVQYSPEVWELKKAGIVGGLSLQCGGMLNEETNELSDLDFSIELEEEE</sequence>
<keyword evidence="3" id="KW-1185">Reference proteome</keyword>
<evidence type="ECO:0000313" key="3">
    <source>
        <dbReference type="Proteomes" id="UP001236076"/>
    </source>
</evidence>
<gene>
    <name evidence="2" type="ORF">A54_219</name>
</gene>